<sequence length="75" mass="8482">MNYLDPTNKLLIFIGWWVNYSPFFKAKKRANFVIRTPSPISQLDCSAIQVDLDTPSTLITISSYGDVSHLKTSDT</sequence>
<evidence type="ECO:0000313" key="2">
    <source>
        <dbReference type="EnsemblPlants" id="AES86336"/>
    </source>
</evidence>
<protein>
    <submittedName>
        <fullName evidence="1 2">Uncharacterized protein</fullName>
    </submittedName>
</protein>
<name>G7JVJ9_MEDTR</name>
<dbReference type="AlphaFoldDB" id="G7JVJ9"/>
<accession>G7JVJ9</accession>
<dbReference type="EnsemblPlants" id="AES86336">
    <property type="protein sequence ID" value="AES86336"/>
    <property type="gene ID" value="MTR_4g005870"/>
</dbReference>
<organism evidence="1 3">
    <name type="scientific">Medicago truncatula</name>
    <name type="common">Barrel medic</name>
    <name type="synonym">Medicago tribuloides</name>
    <dbReference type="NCBI Taxonomy" id="3880"/>
    <lineage>
        <taxon>Eukaryota</taxon>
        <taxon>Viridiplantae</taxon>
        <taxon>Streptophyta</taxon>
        <taxon>Embryophyta</taxon>
        <taxon>Tracheophyta</taxon>
        <taxon>Spermatophyta</taxon>
        <taxon>Magnoliopsida</taxon>
        <taxon>eudicotyledons</taxon>
        <taxon>Gunneridae</taxon>
        <taxon>Pentapetalae</taxon>
        <taxon>rosids</taxon>
        <taxon>fabids</taxon>
        <taxon>Fabales</taxon>
        <taxon>Fabaceae</taxon>
        <taxon>Papilionoideae</taxon>
        <taxon>50 kb inversion clade</taxon>
        <taxon>NPAAA clade</taxon>
        <taxon>Hologalegina</taxon>
        <taxon>IRL clade</taxon>
        <taxon>Trifolieae</taxon>
        <taxon>Medicago</taxon>
    </lineage>
</organism>
<keyword evidence="3" id="KW-1185">Reference proteome</keyword>
<reference evidence="1 3" key="1">
    <citation type="journal article" date="2011" name="Nature">
        <title>The Medicago genome provides insight into the evolution of rhizobial symbioses.</title>
        <authorList>
            <person name="Young N.D."/>
            <person name="Debelle F."/>
            <person name="Oldroyd G.E."/>
            <person name="Geurts R."/>
            <person name="Cannon S.B."/>
            <person name="Udvardi M.K."/>
            <person name="Benedito V.A."/>
            <person name="Mayer K.F."/>
            <person name="Gouzy J."/>
            <person name="Schoof H."/>
            <person name="Van de Peer Y."/>
            <person name="Proost S."/>
            <person name="Cook D.R."/>
            <person name="Meyers B.C."/>
            <person name="Spannagl M."/>
            <person name="Cheung F."/>
            <person name="De Mita S."/>
            <person name="Krishnakumar V."/>
            <person name="Gundlach H."/>
            <person name="Zhou S."/>
            <person name="Mudge J."/>
            <person name="Bharti A.K."/>
            <person name="Murray J.D."/>
            <person name="Naoumkina M.A."/>
            <person name="Rosen B."/>
            <person name="Silverstein K.A."/>
            <person name="Tang H."/>
            <person name="Rombauts S."/>
            <person name="Zhao P.X."/>
            <person name="Zhou P."/>
            <person name="Barbe V."/>
            <person name="Bardou P."/>
            <person name="Bechner M."/>
            <person name="Bellec A."/>
            <person name="Berger A."/>
            <person name="Berges H."/>
            <person name="Bidwell S."/>
            <person name="Bisseling T."/>
            <person name="Choisne N."/>
            <person name="Couloux A."/>
            <person name="Denny R."/>
            <person name="Deshpande S."/>
            <person name="Dai X."/>
            <person name="Doyle J.J."/>
            <person name="Dudez A.M."/>
            <person name="Farmer A.D."/>
            <person name="Fouteau S."/>
            <person name="Franken C."/>
            <person name="Gibelin C."/>
            <person name="Gish J."/>
            <person name="Goldstein S."/>
            <person name="Gonzalez A.J."/>
            <person name="Green P.J."/>
            <person name="Hallab A."/>
            <person name="Hartog M."/>
            <person name="Hua A."/>
            <person name="Humphray S.J."/>
            <person name="Jeong D.H."/>
            <person name="Jing Y."/>
            <person name="Jocker A."/>
            <person name="Kenton S.M."/>
            <person name="Kim D.J."/>
            <person name="Klee K."/>
            <person name="Lai H."/>
            <person name="Lang C."/>
            <person name="Lin S."/>
            <person name="Macmil S.L."/>
            <person name="Magdelenat G."/>
            <person name="Matthews L."/>
            <person name="McCorrison J."/>
            <person name="Monaghan E.L."/>
            <person name="Mun J.H."/>
            <person name="Najar F.Z."/>
            <person name="Nicholson C."/>
            <person name="Noirot C."/>
            <person name="O'Bleness M."/>
            <person name="Paule C.R."/>
            <person name="Poulain J."/>
            <person name="Prion F."/>
            <person name="Qin B."/>
            <person name="Qu C."/>
            <person name="Retzel E.F."/>
            <person name="Riddle C."/>
            <person name="Sallet E."/>
            <person name="Samain S."/>
            <person name="Samson N."/>
            <person name="Sanders I."/>
            <person name="Saurat O."/>
            <person name="Scarpelli C."/>
            <person name="Schiex T."/>
            <person name="Segurens B."/>
            <person name="Severin A.J."/>
            <person name="Sherrier D.J."/>
            <person name="Shi R."/>
            <person name="Sims S."/>
            <person name="Singer S.R."/>
            <person name="Sinharoy S."/>
            <person name="Sterck L."/>
            <person name="Viollet A."/>
            <person name="Wang B.B."/>
            <person name="Wang K."/>
            <person name="Wang M."/>
            <person name="Wang X."/>
            <person name="Warfsmann J."/>
            <person name="Weissenbach J."/>
            <person name="White D.D."/>
            <person name="White J.D."/>
            <person name="Wiley G.B."/>
            <person name="Wincker P."/>
            <person name="Xing Y."/>
            <person name="Yang L."/>
            <person name="Yao Z."/>
            <person name="Ying F."/>
            <person name="Zhai J."/>
            <person name="Zhou L."/>
            <person name="Zuber A."/>
            <person name="Denarie J."/>
            <person name="Dixon R.A."/>
            <person name="May G.D."/>
            <person name="Schwartz D.C."/>
            <person name="Rogers J."/>
            <person name="Quetier F."/>
            <person name="Town C.D."/>
            <person name="Roe B.A."/>
        </authorList>
    </citation>
    <scope>NUCLEOTIDE SEQUENCE [LARGE SCALE GENOMIC DNA]</scope>
    <source>
        <strain evidence="1">A17</strain>
        <strain evidence="2 3">cv. Jemalong A17</strain>
    </source>
</reference>
<reference evidence="1 3" key="2">
    <citation type="journal article" date="2014" name="BMC Genomics">
        <title>An improved genome release (version Mt4.0) for the model legume Medicago truncatula.</title>
        <authorList>
            <person name="Tang H."/>
            <person name="Krishnakumar V."/>
            <person name="Bidwell S."/>
            <person name="Rosen B."/>
            <person name="Chan A."/>
            <person name="Zhou S."/>
            <person name="Gentzbittel L."/>
            <person name="Childs K.L."/>
            <person name="Yandell M."/>
            <person name="Gundlach H."/>
            <person name="Mayer K.F."/>
            <person name="Schwartz D.C."/>
            <person name="Town C.D."/>
        </authorList>
    </citation>
    <scope>GENOME REANNOTATION</scope>
    <source>
        <strain evidence="2 3">cv. Jemalong A17</strain>
    </source>
</reference>
<reference evidence="2" key="3">
    <citation type="submission" date="2015-04" db="UniProtKB">
        <authorList>
            <consortium name="EnsemblPlants"/>
        </authorList>
    </citation>
    <scope>IDENTIFICATION</scope>
    <source>
        <strain evidence="2">cv. Jemalong A17</strain>
    </source>
</reference>
<evidence type="ECO:0000313" key="1">
    <source>
        <dbReference type="EMBL" id="AES86336.1"/>
    </source>
</evidence>
<proteinExistence type="predicted"/>
<evidence type="ECO:0000313" key="3">
    <source>
        <dbReference type="Proteomes" id="UP000002051"/>
    </source>
</evidence>
<dbReference type="Proteomes" id="UP000002051">
    <property type="component" value="Chromosome 4"/>
</dbReference>
<gene>
    <name evidence="1" type="ordered locus">MTR_4g005870</name>
</gene>
<dbReference type="EMBL" id="CM001220">
    <property type="protein sequence ID" value="AES86336.1"/>
    <property type="molecule type" value="Genomic_DNA"/>
</dbReference>
<dbReference type="PaxDb" id="3880-AES86336"/>
<dbReference type="HOGENOM" id="CLU_2674807_0_0_1"/>